<feature type="region of interest" description="Disordered" evidence="1">
    <location>
        <begin position="1"/>
        <end position="89"/>
    </location>
</feature>
<organism evidence="2 3">
    <name type="scientific">Pelagibius litoralis</name>
    <dbReference type="NCBI Taxonomy" id="374515"/>
    <lineage>
        <taxon>Bacteria</taxon>
        <taxon>Pseudomonadati</taxon>
        <taxon>Pseudomonadota</taxon>
        <taxon>Alphaproteobacteria</taxon>
        <taxon>Rhodospirillales</taxon>
        <taxon>Rhodovibrionaceae</taxon>
        <taxon>Pelagibius</taxon>
    </lineage>
</organism>
<name>A0A967C564_9PROT</name>
<sequence length="323" mass="35478">MSTRMFFDKDAVSGAGASEAEAEATSDDGGAKTASLLDHATPAEKDTSESAALDKAPAAEAEASQVPGLRLEERPEYLPEQFHDPKTGELRLDGLVKSWKDQQEEIRALRTEDNTKKASAVENPEDYRLELPDDLKPTADRIFLSDEEGSEDPIVSAFRDFAHERRMSNQDFNDTIAWYVEQSGAALPDPIDQKEELRKLGPKAQSMIDATANFGDALVANGLFDKEMENEYRLTCTSAAGIRMINAMRDHYGEHSIPTQLQAAAAARPEAAELDEKVAEIMRDKKAGKITEAQAQRRFEAVQVEFEAVHGKEPAGSSVPRPV</sequence>
<evidence type="ECO:0000313" key="3">
    <source>
        <dbReference type="Proteomes" id="UP000761264"/>
    </source>
</evidence>
<accession>A0A967C564</accession>
<feature type="compositionally biased region" description="Low complexity" evidence="1">
    <location>
        <begin position="49"/>
        <end position="64"/>
    </location>
</feature>
<feature type="compositionally biased region" description="Basic and acidic residues" evidence="1">
    <location>
        <begin position="70"/>
        <end position="89"/>
    </location>
</feature>
<protein>
    <submittedName>
        <fullName evidence="2">Uncharacterized protein</fullName>
    </submittedName>
</protein>
<keyword evidence="3" id="KW-1185">Reference proteome</keyword>
<dbReference type="Pfam" id="PF05396">
    <property type="entry name" value="Phage_T7_Capsid"/>
    <property type="match status" value="1"/>
</dbReference>
<gene>
    <name evidence="2" type="ORF">HBA54_03185</name>
</gene>
<dbReference type="Proteomes" id="UP000761264">
    <property type="component" value="Unassembled WGS sequence"/>
</dbReference>
<dbReference type="AlphaFoldDB" id="A0A967C564"/>
<evidence type="ECO:0000313" key="2">
    <source>
        <dbReference type="EMBL" id="NIA67586.1"/>
    </source>
</evidence>
<comment type="caution">
    <text evidence="2">The sequence shown here is derived from an EMBL/GenBank/DDBJ whole genome shotgun (WGS) entry which is preliminary data.</text>
</comment>
<dbReference type="InterPro" id="IPR008768">
    <property type="entry name" value="Gp9-like"/>
</dbReference>
<reference evidence="2" key="1">
    <citation type="submission" date="2020-03" db="EMBL/GenBank/DDBJ databases">
        <title>Genome of Pelagibius litoralis DSM 21314T.</title>
        <authorList>
            <person name="Wang G."/>
        </authorList>
    </citation>
    <scope>NUCLEOTIDE SEQUENCE</scope>
    <source>
        <strain evidence="2">DSM 21314</strain>
    </source>
</reference>
<feature type="compositionally biased region" description="Basic and acidic residues" evidence="1">
    <location>
        <begin position="1"/>
        <end position="11"/>
    </location>
</feature>
<dbReference type="EMBL" id="JAAQPH010000002">
    <property type="protein sequence ID" value="NIA67586.1"/>
    <property type="molecule type" value="Genomic_DNA"/>
</dbReference>
<evidence type="ECO:0000256" key="1">
    <source>
        <dbReference type="SAM" id="MobiDB-lite"/>
    </source>
</evidence>
<dbReference type="RefSeq" id="WP_167221294.1">
    <property type="nucleotide sequence ID" value="NZ_JAAQPH010000002.1"/>
</dbReference>
<proteinExistence type="predicted"/>